<dbReference type="InterPro" id="IPR011009">
    <property type="entry name" value="Kinase-like_dom_sf"/>
</dbReference>
<evidence type="ECO:0000256" key="6">
    <source>
        <dbReference type="ARBA" id="ARBA00038999"/>
    </source>
</evidence>
<dbReference type="Gene3D" id="1.10.510.10">
    <property type="entry name" value="Transferase(Phosphotransferase) domain 1"/>
    <property type="match status" value="1"/>
</dbReference>
<dbReference type="EC" id="2.7.12.2" evidence="6"/>
<feature type="region of interest" description="Disordered" evidence="11">
    <location>
        <begin position="86"/>
        <end position="113"/>
    </location>
</feature>
<evidence type="ECO:0000256" key="9">
    <source>
        <dbReference type="ARBA" id="ARBA00051693"/>
    </source>
</evidence>
<dbReference type="PROSITE" id="PS00108">
    <property type="entry name" value="PROTEIN_KINASE_ST"/>
    <property type="match status" value="1"/>
</dbReference>
<keyword evidence="3" id="KW-0418">Kinase</keyword>
<dbReference type="InterPro" id="IPR009091">
    <property type="entry name" value="RCC1/BLIP-II"/>
</dbReference>
<dbReference type="SUPFAM" id="SSF50985">
    <property type="entry name" value="RCC1/BLIP-II"/>
    <property type="match status" value="1"/>
</dbReference>
<gene>
    <name evidence="13" type="ORF">M9Y10_035712</name>
</gene>
<keyword evidence="1" id="KW-0808">Transferase</keyword>
<dbReference type="EMBL" id="JAPFFF010000056">
    <property type="protein sequence ID" value="KAK8838289.1"/>
    <property type="molecule type" value="Genomic_DNA"/>
</dbReference>
<keyword evidence="4 10" id="KW-0067">ATP-binding</keyword>
<comment type="catalytic activity">
    <reaction evidence="7">
        <text>L-seryl-[protein] + ATP = O-phospho-L-seryl-[protein] + ADP + H(+)</text>
        <dbReference type="Rhea" id="RHEA:17989"/>
        <dbReference type="Rhea" id="RHEA-COMP:9863"/>
        <dbReference type="Rhea" id="RHEA-COMP:11604"/>
        <dbReference type="ChEBI" id="CHEBI:15378"/>
        <dbReference type="ChEBI" id="CHEBI:29999"/>
        <dbReference type="ChEBI" id="CHEBI:30616"/>
        <dbReference type="ChEBI" id="CHEBI:83421"/>
        <dbReference type="ChEBI" id="CHEBI:456216"/>
        <dbReference type="EC" id="2.7.12.2"/>
    </reaction>
</comment>
<evidence type="ECO:0000256" key="10">
    <source>
        <dbReference type="PROSITE-ProRule" id="PRU10141"/>
    </source>
</evidence>
<comment type="catalytic activity">
    <reaction evidence="8">
        <text>L-threonyl-[protein] + ATP = O-phospho-L-threonyl-[protein] + ADP + H(+)</text>
        <dbReference type="Rhea" id="RHEA:46608"/>
        <dbReference type="Rhea" id="RHEA-COMP:11060"/>
        <dbReference type="Rhea" id="RHEA-COMP:11605"/>
        <dbReference type="ChEBI" id="CHEBI:15378"/>
        <dbReference type="ChEBI" id="CHEBI:30013"/>
        <dbReference type="ChEBI" id="CHEBI:30616"/>
        <dbReference type="ChEBI" id="CHEBI:61977"/>
        <dbReference type="ChEBI" id="CHEBI:456216"/>
        <dbReference type="EC" id="2.7.12.2"/>
    </reaction>
</comment>
<evidence type="ECO:0000256" key="1">
    <source>
        <dbReference type="ARBA" id="ARBA00022679"/>
    </source>
</evidence>
<dbReference type="InterPro" id="IPR000719">
    <property type="entry name" value="Prot_kinase_dom"/>
</dbReference>
<dbReference type="PROSITE" id="PS50011">
    <property type="entry name" value="PROTEIN_KINASE_DOM"/>
    <property type="match status" value="1"/>
</dbReference>
<feature type="compositionally biased region" description="Pro residues" evidence="11">
    <location>
        <begin position="236"/>
        <end position="246"/>
    </location>
</feature>
<keyword evidence="2 10" id="KW-0547">Nucleotide-binding</keyword>
<dbReference type="PANTHER" id="PTHR48013:SF9">
    <property type="entry name" value="DUAL SPECIFICITY MITOGEN-ACTIVATED PROTEIN KINASE KINASE 5"/>
    <property type="match status" value="1"/>
</dbReference>
<dbReference type="Pfam" id="PF00069">
    <property type="entry name" value="Pkinase"/>
    <property type="match status" value="1"/>
</dbReference>
<dbReference type="InterPro" id="IPR000408">
    <property type="entry name" value="Reg_chr_condens"/>
</dbReference>
<evidence type="ECO:0000256" key="2">
    <source>
        <dbReference type="ARBA" id="ARBA00022741"/>
    </source>
</evidence>
<dbReference type="Proteomes" id="UP001470230">
    <property type="component" value="Unassembled WGS sequence"/>
</dbReference>
<feature type="compositionally biased region" description="Basic and acidic residues" evidence="11">
    <location>
        <begin position="90"/>
        <end position="113"/>
    </location>
</feature>
<feature type="binding site" evidence="10">
    <location>
        <position position="287"/>
    </location>
    <ligand>
        <name>ATP</name>
        <dbReference type="ChEBI" id="CHEBI:30616"/>
    </ligand>
</feature>
<keyword evidence="14" id="KW-1185">Reference proteome</keyword>
<evidence type="ECO:0000256" key="4">
    <source>
        <dbReference type="ARBA" id="ARBA00022840"/>
    </source>
</evidence>
<sequence>MTRISSLSDYKITSASAGFNHSLFITNDGKVLACGCNDSGQLMTKSFGSDERLPIETTITDGATFCIAGSFISAVLVNAEVPMHMPNRPVTERADKKDENDKEQEAISSEKEKHVNEKKALFAEIAKLRNDSKTYSCDNSKLRRDKEAYEEEIAKLRKDNEALANDNIKLRKDKEDNEEEIAKLRKDNEALANDNIKLRKDNATYAEEIEKLHKDNEALAKDNMKNRSNVSDKQPSPSPAPSPFPSPVSMKLLDTAKIDSLERCKEVGVGCSGRVYKVYMKEAYALKEMNVSKASQNFRHFIGECEMLSMLEHPNILKTFGICIGDADHPPCILLEFCESNLHDEVTKKSLSSVDLVFSVYQIAEGMKYVHSRQIIHRDLKPSNILLESDGTVKISDFGIAKLMTAEEQLSLTHGVGTQKFMAPEIIDESDFYDEKVDVYSFGVLAFFVLSGGDMPKIKMSEVLSGKKPSIPSSFSDFAKKMIGDCLNFEAKDRPSFSDIVEQMENNEYMMLPLDSFESNEVKIKVRQHKDKIPQY</sequence>
<comment type="caution">
    <text evidence="13">The sequence shown here is derived from an EMBL/GenBank/DDBJ whole genome shotgun (WGS) entry which is preliminary data.</text>
</comment>
<dbReference type="InterPro" id="IPR017441">
    <property type="entry name" value="Protein_kinase_ATP_BS"/>
</dbReference>
<organism evidence="13 14">
    <name type="scientific">Tritrichomonas musculus</name>
    <dbReference type="NCBI Taxonomy" id="1915356"/>
    <lineage>
        <taxon>Eukaryota</taxon>
        <taxon>Metamonada</taxon>
        <taxon>Parabasalia</taxon>
        <taxon>Tritrichomonadida</taxon>
        <taxon>Tritrichomonadidae</taxon>
        <taxon>Tritrichomonas</taxon>
    </lineage>
</organism>
<dbReference type="InterPro" id="IPR008271">
    <property type="entry name" value="Ser/Thr_kinase_AS"/>
</dbReference>
<accession>A0ABR2GWK1</accession>
<evidence type="ECO:0000256" key="8">
    <source>
        <dbReference type="ARBA" id="ARBA00049299"/>
    </source>
</evidence>
<evidence type="ECO:0000256" key="5">
    <source>
        <dbReference type="ARBA" id="ARBA00038035"/>
    </source>
</evidence>
<dbReference type="PROSITE" id="PS00626">
    <property type="entry name" value="RCC1_2"/>
    <property type="match status" value="1"/>
</dbReference>
<dbReference type="SUPFAM" id="SSF56112">
    <property type="entry name" value="Protein kinase-like (PK-like)"/>
    <property type="match status" value="1"/>
</dbReference>
<evidence type="ECO:0000256" key="11">
    <source>
        <dbReference type="SAM" id="MobiDB-lite"/>
    </source>
</evidence>
<comment type="catalytic activity">
    <reaction evidence="9">
        <text>L-tyrosyl-[protein] + ATP = O-phospho-L-tyrosyl-[protein] + ADP + H(+)</text>
        <dbReference type="Rhea" id="RHEA:10596"/>
        <dbReference type="Rhea" id="RHEA-COMP:10136"/>
        <dbReference type="Rhea" id="RHEA-COMP:20101"/>
        <dbReference type="ChEBI" id="CHEBI:15378"/>
        <dbReference type="ChEBI" id="CHEBI:30616"/>
        <dbReference type="ChEBI" id="CHEBI:46858"/>
        <dbReference type="ChEBI" id="CHEBI:61978"/>
        <dbReference type="ChEBI" id="CHEBI:456216"/>
        <dbReference type="EC" id="2.7.12.2"/>
    </reaction>
</comment>
<proteinExistence type="inferred from homology"/>
<dbReference type="Pfam" id="PF13540">
    <property type="entry name" value="RCC1_2"/>
    <property type="match status" value="1"/>
</dbReference>
<comment type="similarity">
    <text evidence="5">Belongs to the protein kinase superfamily. STE Ser/Thr protein kinase family. MAP kinase kinase subfamily.</text>
</comment>
<feature type="region of interest" description="Disordered" evidence="11">
    <location>
        <begin position="227"/>
        <end position="247"/>
    </location>
</feature>
<evidence type="ECO:0000313" key="14">
    <source>
        <dbReference type="Proteomes" id="UP001470230"/>
    </source>
</evidence>
<evidence type="ECO:0000256" key="3">
    <source>
        <dbReference type="ARBA" id="ARBA00022777"/>
    </source>
</evidence>
<dbReference type="PROSITE" id="PS00107">
    <property type="entry name" value="PROTEIN_KINASE_ATP"/>
    <property type="match status" value="1"/>
</dbReference>
<dbReference type="Gene3D" id="2.130.10.30">
    <property type="entry name" value="Regulator of chromosome condensation 1/beta-lactamase-inhibitor protein II"/>
    <property type="match status" value="1"/>
</dbReference>
<evidence type="ECO:0000313" key="13">
    <source>
        <dbReference type="EMBL" id="KAK8838289.1"/>
    </source>
</evidence>
<evidence type="ECO:0000259" key="12">
    <source>
        <dbReference type="PROSITE" id="PS50011"/>
    </source>
</evidence>
<reference evidence="13 14" key="1">
    <citation type="submission" date="2024-04" db="EMBL/GenBank/DDBJ databases">
        <title>Tritrichomonas musculus Genome.</title>
        <authorList>
            <person name="Alves-Ferreira E."/>
            <person name="Grigg M."/>
            <person name="Lorenzi H."/>
            <person name="Galac M."/>
        </authorList>
    </citation>
    <scope>NUCLEOTIDE SEQUENCE [LARGE SCALE GENOMIC DNA]</scope>
    <source>
        <strain evidence="13 14">EAF2021</strain>
    </source>
</reference>
<evidence type="ECO:0000256" key="7">
    <source>
        <dbReference type="ARBA" id="ARBA00049014"/>
    </source>
</evidence>
<dbReference type="SMART" id="SM00220">
    <property type="entry name" value="S_TKc"/>
    <property type="match status" value="1"/>
</dbReference>
<protein>
    <recommendedName>
        <fullName evidence="6">mitogen-activated protein kinase kinase</fullName>
        <ecNumber evidence="6">2.7.12.2</ecNumber>
    </recommendedName>
</protein>
<name>A0ABR2GWK1_9EUKA</name>
<dbReference type="PANTHER" id="PTHR48013">
    <property type="entry name" value="DUAL SPECIFICITY MITOGEN-ACTIVATED PROTEIN KINASE KINASE 5-RELATED"/>
    <property type="match status" value="1"/>
</dbReference>
<feature type="domain" description="Protein kinase" evidence="12">
    <location>
        <begin position="261"/>
        <end position="510"/>
    </location>
</feature>